<name>M0ND22_9EURY</name>
<gene>
    <name evidence="3" type="ORF">C450_05875</name>
</gene>
<dbReference type="GO" id="GO:0008170">
    <property type="term" value="F:N-methyltransferase activity"/>
    <property type="evidence" value="ECO:0007669"/>
    <property type="project" value="InterPro"/>
</dbReference>
<dbReference type="GO" id="GO:0003677">
    <property type="term" value="F:DNA binding"/>
    <property type="evidence" value="ECO:0007669"/>
    <property type="project" value="InterPro"/>
</dbReference>
<protein>
    <submittedName>
        <fullName evidence="3">Type I restriction-modification system methyltransferase subunit-like protein</fullName>
    </submittedName>
</protein>
<dbReference type="PATRIC" id="fig|1227456.3.peg.1187"/>
<dbReference type="InterPro" id="IPR003356">
    <property type="entry name" value="DNA_methylase_A-5"/>
</dbReference>
<keyword evidence="3" id="KW-0489">Methyltransferase</keyword>
<dbReference type="PANTHER" id="PTHR42998">
    <property type="entry name" value="TYPE I RESTRICTION ENZYME HINDVIIP M PROTEIN-RELATED"/>
    <property type="match status" value="1"/>
</dbReference>
<dbReference type="GO" id="GO:0032259">
    <property type="term" value="P:methylation"/>
    <property type="evidence" value="ECO:0007669"/>
    <property type="project" value="UniProtKB-KW"/>
</dbReference>
<dbReference type="Pfam" id="PF02384">
    <property type="entry name" value="N6_Mtase"/>
    <property type="match status" value="1"/>
</dbReference>
<feature type="region of interest" description="Disordered" evidence="1">
    <location>
        <begin position="125"/>
        <end position="144"/>
    </location>
</feature>
<keyword evidence="4" id="KW-1185">Reference proteome</keyword>
<dbReference type="RefSeq" id="WP_005041214.1">
    <property type="nucleotide sequence ID" value="NZ_AOME01000027.1"/>
</dbReference>
<keyword evidence="3" id="KW-0808">Transferase</keyword>
<accession>M0ND22</accession>
<dbReference type="InterPro" id="IPR052916">
    <property type="entry name" value="Type-I_RE_MTase_Subunit"/>
</dbReference>
<dbReference type="SUPFAM" id="SSF53335">
    <property type="entry name" value="S-adenosyl-L-methionine-dependent methyltransferases"/>
    <property type="match status" value="1"/>
</dbReference>
<evidence type="ECO:0000313" key="4">
    <source>
        <dbReference type="Proteomes" id="UP000011625"/>
    </source>
</evidence>
<dbReference type="EMBL" id="AOME01000027">
    <property type="protein sequence ID" value="EMA54560.1"/>
    <property type="molecule type" value="Genomic_DNA"/>
</dbReference>
<comment type="caution">
    <text evidence="3">The sequence shown here is derived from an EMBL/GenBank/DDBJ whole genome shotgun (WGS) entry which is preliminary data.</text>
</comment>
<dbReference type="PRINTS" id="PR00507">
    <property type="entry name" value="N12N6MTFRASE"/>
</dbReference>
<proteinExistence type="predicted"/>
<dbReference type="InterPro" id="IPR029063">
    <property type="entry name" value="SAM-dependent_MTases_sf"/>
</dbReference>
<evidence type="ECO:0000256" key="1">
    <source>
        <dbReference type="SAM" id="MobiDB-lite"/>
    </source>
</evidence>
<sequence length="287" mass="30769">MPYLDDNYTKPVLDSLNDVHQQTGHGWPRIFRDWIDIVFASLQRDDDSHGGMVDRYESDFGEETTQTAFRAYSEGFANLLAAMEKTDADVLGCLYQEYGAPSEENGQHFTPPPAARLLGGMSIPSSEEIENTTPDDPLTIHDPTCGSGGLLVGAGQQLEEIAESPYAALFFGQDIDSRCAKMTAINFAIRGLPGFAIHGDSLKADPMAAWKVMPSKGLMDAPIQECEPPQFLSTSGDEAPGGSSPPTAADGADEAGERNVQVDVDVDLDTQQAQFAAFTDGQGGADQ</sequence>
<dbReference type="Proteomes" id="UP000011625">
    <property type="component" value="Unassembled WGS sequence"/>
</dbReference>
<dbReference type="PANTHER" id="PTHR42998:SF1">
    <property type="entry name" value="TYPE I RESTRICTION ENZYME HINDI METHYLASE SUBUNIT"/>
    <property type="match status" value="1"/>
</dbReference>
<dbReference type="STRING" id="1227456.C450_05875"/>
<reference evidence="3 4" key="1">
    <citation type="journal article" date="2014" name="PLoS Genet.">
        <title>Phylogenetically driven sequencing of extremely halophilic archaea reveals strategies for static and dynamic osmo-response.</title>
        <authorList>
            <person name="Becker E.A."/>
            <person name="Seitzer P.M."/>
            <person name="Tritt A."/>
            <person name="Larsen D."/>
            <person name="Krusor M."/>
            <person name="Yao A.I."/>
            <person name="Wu D."/>
            <person name="Madern D."/>
            <person name="Eisen J.A."/>
            <person name="Darling A.E."/>
            <person name="Facciotti M.T."/>
        </authorList>
    </citation>
    <scope>NUCLEOTIDE SEQUENCE [LARGE SCALE GENOMIC DNA]</scope>
    <source>
        <strain evidence="3 4">DSM 8989</strain>
    </source>
</reference>
<feature type="domain" description="DNA methylase adenine-specific" evidence="2">
    <location>
        <begin position="96"/>
        <end position="207"/>
    </location>
</feature>
<organism evidence="3 4">
    <name type="scientific">Halococcus salifodinae DSM 8989</name>
    <dbReference type="NCBI Taxonomy" id="1227456"/>
    <lineage>
        <taxon>Archaea</taxon>
        <taxon>Methanobacteriati</taxon>
        <taxon>Methanobacteriota</taxon>
        <taxon>Stenosarchaea group</taxon>
        <taxon>Halobacteria</taxon>
        <taxon>Halobacteriales</taxon>
        <taxon>Halococcaceae</taxon>
        <taxon>Halococcus</taxon>
    </lineage>
</organism>
<dbReference type="Gene3D" id="3.40.50.150">
    <property type="entry name" value="Vaccinia Virus protein VP39"/>
    <property type="match status" value="1"/>
</dbReference>
<evidence type="ECO:0000313" key="3">
    <source>
        <dbReference type="EMBL" id="EMA54560.1"/>
    </source>
</evidence>
<dbReference type="AlphaFoldDB" id="M0ND22"/>
<dbReference type="OrthoDB" id="225969at2157"/>
<evidence type="ECO:0000259" key="2">
    <source>
        <dbReference type="Pfam" id="PF02384"/>
    </source>
</evidence>
<feature type="region of interest" description="Disordered" evidence="1">
    <location>
        <begin position="227"/>
        <end position="266"/>
    </location>
</feature>